<dbReference type="GO" id="GO:0005524">
    <property type="term" value="F:ATP binding"/>
    <property type="evidence" value="ECO:0007669"/>
    <property type="project" value="InterPro"/>
</dbReference>
<reference evidence="4 5" key="1">
    <citation type="journal article" date="2010" name="Plant Cell">
        <title>The Chlorella variabilis NC64A genome reveals adaptation to photosymbiosis, coevolution with viruses, and cryptic sex.</title>
        <authorList>
            <person name="Blanc G."/>
            <person name="Duncan G."/>
            <person name="Agarkova I."/>
            <person name="Borodovsky M."/>
            <person name="Gurnon J."/>
            <person name="Kuo A."/>
            <person name="Lindquist E."/>
            <person name="Lucas S."/>
            <person name="Pangilinan J."/>
            <person name="Polle J."/>
            <person name="Salamov A."/>
            <person name="Terry A."/>
            <person name="Yamada T."/>
            <person name="Dunigan D.D."/>
            <person name="Grigoriev I.V."/>
            <person name="Claverie J.M."/>
            <person name="Van Etten J.L."/>
        </authorList>
    </citation>
    <scope>NUCLEOTIDE SEQUENCE [LARGE SCALE GENOMIC DNA]</scope>
    <source>
        <strain evidence="4 5">NC64A</strain>
    </source>
</reference>
<dbReference type="Gene3D" id="1.10.510.10">
    <property type="entry name" value="Transferase(Phosphotransferase) domain 1"/>
    <property type="match status" value="1"/>
</dbReference>
<evidence type="ECO:0000313" key="5">
    <source>
        <dbReference type="Proteomes" id="UP000008141"/>
    </source>
</evidence>
<dbReference type="InParanoid" id="E1ZFW9"/>
<dbReference type="OrthoDB" id="427480at2759"/>
<dbReference type="SUPFAM" id="SSF56112">
    <property type="entry name" value="Protein kinase-like (PK-like)"/>
    <property type="match status" value="1"/>
</dbReference>
<dbReference type="OMA" id="IMAHVVH"/>
<dbReference type="InterPro" id="IPR004147">
    <property type="entry name" value="ABC1_dom"/>
</dbReference>
<dbReference type="PROSITE" id="PS51257">
    <property type="entry name" value="PROKAR_LIPOPROTEIN"/>
    <property type="match status" value="1"/>
</dbReference>
<dbReference type="Proteomes" id="UP000008141">
    <property type="component" value="Unassembled WGS sequence"/>
</dbReference>
<evidence type="ECO:0000256" key="2">
    <source>
        <dbReference type="SAM" id="MobiDB-lite"/>
    </source>
</evidence>
<evidence type="ECO:0000313" key="4">
    <source>
        <dbReference type="EMBL" id="EFN55362.1"/>
    </source>
</evidence>
<dbReference type="FunCoup" id="E1ZFW9">
    <property type="interactions" value="229"/>
</dbReference>
<dbReference type="InterPro" id="IPR050154">
    <property type="entry name" value="UbiB_kinase"/>
</dbReference>
<name>E1ZFW9_CHLVA</name>
<keyword evidence="5" id="KW-1185">Reference proteome</keyword>
<protein>
    <recommendedName>
        <fullName evidence="3">Protein kinase domain-containing protein</fullName>
    </recommendedName>
</protein>
<feature type="compositionally biased region" description="Low complexity" evidence="2">
    <location>
        <begin position="44"/>
        <end position="74"/>
    </location>
</feature>
<feature type="compositionally biased region" description="Low complexity" evidence="2">
    <location>
        <begin position="783"/>
        <end position="793"/>
    </location>
</feature>
<dbReference type="CDD" id="cd05121">
    <property type="entry name" value="ABC1_ADCK3-like"/>
    <property type="match status" value="1"/>
</dbReference>
<dbReference type="KEGG" id="cvr:CHLNCDRAFT_57972"/>
<dbReference type="GO" id="GO:0004672">
    <property type="term" value="F:protein kinase activity"/>
    <property type="evidence" value="ECO:0007669"/>
    <property type="project" value="InterPro"/>
</dbReference>
<dbReference type="AlphaFoldDB" id="E1ZFW9"/>
<feature type="compositionally biased region" description="Low complexity" evidence="2">
    <location>
        <begin position="754"/>
        <end position="775"/>
    </location>
</feature>
<organism evidence="5">
    <name type="scientific">Chlorella variabilis</name>
    <name type="common">Green alga</name>
    <dbReference type="NCBI Taxonomy" id="554065"/>
    <lineage>
        <taxon>Eukaryota</taxon>
        <taxon>Viridiplantae</taxon>
        <taxon>Chlorophyta</taxon>
        <taxon>core chlorophytes</taxon>
        <taxon>Trebouxiophyceae</taxon>
        <taxon>Chlorellales</taxon>
        <taxon>Chlorellaceae</taxon>
        <taxon>Chlorella clade</taxon>
        <taxon>Chlorella</taxon>
    </lineage>
</organism>
<dbReference type="eggNOG" id="KOG1235">
    <property type="taxonomic scope" value="Eukaryota"/>
</dbReference>
<feature type="compositionally biased region" description="Polar residues" evidence="2">
    <location>
        <begin position="1"/>
        <end position="13"/>
    </location>
</feature>
<dbReference type="RefSeq" id="XP_005847464.1">
    <property type="nucleotide sequence ID" value="XM_005847402.1"/>
</dbReference>
<feature type="region of interest" description="Disordered" evidence="2">
    <location>
        <begin position="753"/>
        <end position="793"/>
    </location>
</feature>
<gene>
    <name evidence="4" type="ORF">CHLNCDRAFT_57972</name>
</gene>
<comment type="similarity">
    <text evidence="1">Belongs to the protein kinase superfamily. ADCK protein kinase family.</text>
</comment>
<proteinExistence type="inferred from homology"/>
<sequence>MRTASAPTAQWHTSGACGWVVGPRHPERHPGSSGSRRRPDGWAAGQRSPGQPRRQAPAAAAAQTPQVTAASSSTNDWFFTETGQRTWVDAMELSTLTPELPSLLVEMGVSYDPERLAEALSSRPTELAARSVRVAASLGAFITRVLADLASGSLESNAPQRAKQLRSVLSGLGPSFVKTGQALSARPDLLPKPYLDALSELQDRLPSFPSTIAYEASGEGRGGCRGWLAMELRVIQEELGRPVHEVFSELTPEPVAAASLGQVYRGRLRSTGEEVAVKVQRPGIGENIAIDMVLLRRLVAVVDDNIPQVSQPLVPLVDEFAARLFGELDYEQEGRNAEKFGRLYSHVPRVRVPGIKWEATSRRVLTMEWIDGVKLTDEEAMTRLGLDTVDFVTVGIECTLRQLLEAGFFHADPHPGNLLATTSGDLVYLDFGMMSEAPPSARYAIIAHVVHLVNRDYLAMCYDYYTLEFMDPSVDTTPIAPALAAFFDNDSVSQLNFRAIVDGLGGVLFQYPFRVPAYYALILRSLTVLEGLALTADPNYKLIARAYPYMARRLLTDPAPELRASFEDLILVDGRMRWSRLENLFEESSKSQDYDPAQLWLLAEWVCSEGGRPVRKPLASELVRLVDATITSNVRQQLQERSGSAALAARLVPAQPDERQSVQRSRLLWDVLTSGAGRGVAMPQVSTGLFGLPGPAEVQQYISKLQAVLSESAPRLQAVFEKPGAQELISDVQWGLLQRFAARSIKFISGLQDSASGATSGTAAAPVKSTSSSGRIGVGASGASGSAARMQAQ</sequence>
<dbReference type="InterPro" id="IPR011009">
    <property type="entry name" value="Kinase-like_dom_sf"/>
</dbReference>
<evidence type="ECO:0000259" key="3">
    <source>
        <dbReference type="PROSITE" id="PS50011"/>
    </source>
</evidence>
<dbReference type="Pfam" id="PF03109">
    <property type="entry name" value="ABC1"/>
    <property type="match status" value="1"/>
</dbReference>
<dbReference type="PROSITE" id="PS50011">
    <property type="entry name" value="PROTEIN_KINASE_DOM"/>
    <property type="match status" value="1"/>
</dbReference>
<accession>E1ZFW9</accession>
<dbReference type="GeneID" id="17354798"/>
<dbReference type="PANTHER" id="PTHR10566:SF128">
    <property type="entry name" value="UBIB DOMAIN CONTAINING KINASE"/>
    <property type="match status" value="1"/>
</dbReference>
<dbReference type="EMBL" id="GL433845">
    <property type="protein sequence ID" value="EFN55362.1"/>
    <property type="molecule type" value="Genomic_DNA"/>
</dbReference>
<evidence type="ECO:0000256" key="1">
    <source>
        <dbReference type="ARBA" id="ARBA00009670"/>
    </source>
</evidence>
<dbReference type="PANTHER" id="PTHR10566">
    <property type="entry name" value="CHAPERONE-ACTIVITY OF BC1 COMPLEX CABC1 -RELATED"/>
    <property type="match status" value="1"/>
</dbReference>
<feature type="region of interest" description="Disordered" evidence="2">
    <location>
        <begin position="1"/>
        <end position="75"/>
    </location>
</feature>
<dbReference type="InterPro" id="IPR000719">
    <property type="entry name" value="Prot_kinase_dom"/>
</dbReference>
<feature type="domain" description="Protein kinase" evidence="3">
    <location>
        <begin position="249"/>
        <end position="576"/>
    </location>
</feature>